<reference evidence="2 3" key="1">
    <citation type="submission" date="2017-05" db="EMBL/GenBank/DDBJ databases">
        <title>Streptomyces alboflavus Genome sequencing and assembly.</title>
        <authorList>
            <person name="Wang Y."/>
            <person name="Du B."/>
            <person name="Ding Y."/>
            <person name="Liu H."/>
            <person name="Hou Q."/>
            <person name="Liu K."/>
            <person name="Wang C."/>
            <person name="Yao L."/>
        </authorList>
    </citation>
    <scope>NUCLEOTIDE SEQUENCE [LARGE SCALE GENOMIC DNA]</scope>
    <source>
        <strain evidence="2 3">MDJK44</strain>
    </source>
</reference>
<feature type="compositionally biased region" description="Low complexity" evidence="1">
    <location>
        <begin position="114"/>
        <end position="139"/>
    </location>
</feature>
<feature type="region of interest" description="Disordered" evidence="1">
    <location>
        <begin position="88"/>
        <end position="139"/>
    </location>
</feature>
<evidence type="ECO:0000256" key="1">
    <source>
        <dbReference type="SAM" id="MobiDB-lite"/>
    </source>
</evidence>
<organism evidence="2 3">
    <name type="scientific">Streptomyces alboflavus</name>
    <dbReference type="NCBI Taxonomy" id="67267"/>
    <lineage>
        <taxon>Bacteria</taxon>
        <taxon>Bacillati</taxon>
        <taxon>Actinomycetota</taxon>
        <taxon>Actinomycetes</taxon>
        <taxon>Kitasatosporales</taxon>
        <taxon>Streptomycetaceae</taxon>
        <taxon>Streptomyces</taxon>
    </lineage>
</organism>
<dbReference type="KEGG" id="salf:SMD44_07554"/>
<gene>
    <name evidence="2" type="ORF">SMD44_07554</name>
</gene>
<feature type="compositionally biased region" description="Low complexity" evidence="1">
    <location>
        <begin position="92"/>
        <end position="107"/>
    </location>
</feature>
<accession>A0A1Z1WNN9</accession>
<feature type="region of interest" description="Disordered" evidence="1">
    <location>
        <begin position="26"/>
        <end position="61"/>
    </location>
</feature>
<dbReference type="Proteomes" id="UP000195880">
    <property type="component" value="Chromosome"/>
</dbReference>
<evidence type="ECO:0000313" key="2">
    <source>
        <dbReference type="EMBL" id="ARX88067.1"/>
    </source>
</evidence>
<sequence>MRPSGVIRTTIPATTATMQRATVPCRPERPRSLRTASATRPATPAPWAATRTRAAVPAPTEAASCRCRTVRTPTAYCTDIRLTPDSRIVTMEGARSSRSRTASRAESGAGGSPGAAEGRTPWTTRAARTGLTAGAGIRP</sequence>
<name>A0A1Z1WNN9_9ACTN</name>
<evidence type="ECO:0000313" key="3">
    <source>
        <dbReference type="Proteomes" id="UP000195880"/>
    </source>
</evidence>
<dbReference type="EMBL" id="CP021748">
    <property type="protein sequence ID" value="ARX88067.1"/>
    <property type="molecule type" value="Genomic_DNA"/>
</dbReference>
<protein>
    <submittedName>
        <fullName evidence="2">Uncharacterized protein</fullName>
    </submittedName>
</protein>
<keyword evidence="3" id="KW-1185">Reference proteome</keyword>
<feature type="compositionally biased region" description="Low complexity" evidence="1">
    <location>
        <begin position="34"/>
        <end position="61"/>
    </location>
</feature>
<proteinExistence type="predicted"/>
<dbReference type="AlphaFoldDB" id="A0A1Z1WNN9"/>